<proteinExistence type="predicted"/>
<reference evidence="2" key="1">
    <citation type="journal article" date="2019" name="Int. J. Syst. Evol. Microbiol.">
        <title>The Global Catalogue of Microorganisms (GCM) 10K type strain sequencing project: providing services to taxonomists for standard genome sequencing and annotation.</title>
        <authorList>
            <consortium name="The Broad Institute Genomics Platform"/>
            <consortium name="The Broad Institute Genome Sequencing Center for Infectious Disease"/>
            <person name="Wu L."/>
            <person name="Ma J."/>
        </authorList>
    </citation>
    <scope>NUCLEOTIDE SEQUENCE [LARGE SCALE GENOMIC DNA]</scope>
    <source>
        <strain evidence="2">NBRC 3271</strain>
    </source>
</reference>
<dbReference type="Proteomes" id="UP001156613">
    <property type="component" value="Unassembled WGS sequence"/>
</dbReference>
<name>A0ABQ5WFF7_GLUJA</name>
<dbReference type="EMBL" id="BSNT01000017">
    <property type="protein sequence ID" value="GLQ58836.1"/>
    <property type="molecule type" value="Genomic_DNA"/>
</dbReference>
<comment type="caution">
    <text evidence="1">The sequence shown here is derived from an EMBL/GenBank/DDBJ whole genome shotgun (WGS) entry which is preliminary data.</text>
</comment>
<protein>
    <recommendedName>
        <fullName evidence="3">DUF433 domain-containing protein</fullName>
    </recommendedName>
</protein>
<evidence type="ECO:0008006" key="3">
    <source>
        <dbReference type="Google" id="ProtNLM"/>
    </source>
</evidence>
<keyword evidence="2" id="KW-1185">Reference proteome</keyword>
<sequence length="234" mass="26110">MSQNVQTLVGIGLYTPAEAGRLINVRSAKLRRWLQGHEANGKHYSPLWKSEIDLDDGKAYLSFRDMLEARVASSFIENGLSAKKLRRAIEIAQQVVGERPLATKWLKTDGRSVFLQVAESEAEEDGEPECLDLFRSQYAFARVVKDSLRDIQFDGIYPTAWWPQGEKAGVLIDPARSFGKPIEKETSVPTEHLASAVRTEGSVELVAKMWDVPVRAVRRAVAFEQKLSEPALAA</sequence>
<organism evidence="1 2">
    <name type="scientific">Gluconobacter japonicus</name>
    <dbReference type="NCBI Taxonomy" id="376620"/>
    <lineage>
        <taxon>Bacteria</taxon>
        <taxon>Pseudomonadati</taxon>
        <taxon>Pseudomonadota</taxon>
        <taxon>Alphaproteobacteria</taxon>
        <taxon>Acetobacterales</taxon>
        <taxon>Acetobacteraceae</taxon>
        <taxon>Gluconobacter</taxon>
    </lineage>
</organism>
<accession>A0ABQ5WFF7</accession>
<evidence type="ECO:0000313" key="1">
    <source>
        <dbReference type="EMBL" id="GLQ58836.1"/>
    </source>
</evidence>
<gene>
    <name evidence="1" type="ORF">GCM10010937_06390</name>
</gene>
<evidence type="ECO:0000313" key="2">
    <source>
        <dbReference type="Proteomes" id="UP001156613"/>
    </source>
</evidence>
<dbReference type="RefSeq" id="WP_048842956.1">
    <property type="nucleotide sequence ID" value="NZ_BEWO01000006.1"/>
</dbReference>